<protein>
    <recommendedName>
        <fullName evidence="4">DUF2946 domain-containing protein</fullName>
    </recommendedName>
</protein>
<accession>A0A9X1ZKZ9</accession>
<dbReference type="Proteomes" id="UP001139333">
    <property type="component" value="Unassembled WGS sequence"/>
</dbReference>
<feature type="chain" id="PRO_5040999876" description="DUF2946 domain-containing protein" evidence="1">
    <location>
        <begin position="25"/>
        <end position="116"/>
    </location>
</feature>
<evidence type="ECO:0000313" key="3">
    <source>
        <dbReference type="Proteomes" id="UP001139333"/>
    </source>
</evidence>
<keyword evidence="1" id="KW-0732">Signal</keyword>
<keyword evidence="3" id="KW-1185">Reference proteome</keyword>
<comment type="caution">
    <text evidence="2">The sequence shown here is derived from an EMBL/GenBank/DDBJ whole genome shotgun (WGS) entry which is preliminary data.</text>
</comment>
<feature type="signal peptide" evidence="1">
    <location>
        <begin position="1"/>
        <end position="24"/>
    </location>
</feature>
<evidence type="ECO:0000256" key="1">
    <source>
        <dbReference type="SAM" id="SignalP"/>
    </source>
</evidence>
<gene>
    <name evidence="2" type="ORF">L2672_12285</name>
</gene>
<dbReference type="EMBL" id="JAKIKP010000009">
    <property type="protein sequence ID" value="MCL1143471.1"/>
    <property type="molecule type" value="Genomic_DNA"/>
</dbReference>
<dbReference type="AlphaFoldDB" id="A0A9X1ZKZ9"/>
<evidence type="ECO:0008006" key="4">
    <source>
        <dbReference type="Google" id="ProtNLM"/>
    </source>
</evidence>
<evidence type="ECO:0000313" key="2">
    <source>
        <dbReference type="EMBL" id="MCL1143471.1"/>
    </source>
</evidence>
<sequence length="116" mass="13053">MNYSVAVKMLLVVVIVLQSLTAFASATPQNHAIDIEHLQTQHDHQSDTNIANTSANNQQHDINDCHHCGHCNGHHLTWILVDTSDDTAQLFTRHISAYQQRHTQQFLNAILRPPIA</sequence>
<proteinExistence type="predicted"/>
<reference evidence="2" key="1">
    <citation type="submission" date="2022-01" db="EMBL/GenBank/DDBJ databases">
        <title>Whole genome-based taxonomy of the Shewanellaceae.</title>
        <authorList>
            <person name="Martin-Rodriguez A.J."/>
        </authorList>
    </citation>
    <scope>NUCLEOTIDE SEQUENCE</scope>
    <source>
        <strain evidence="2">DSM 16422</strain>
    </source>
</reference>
<dbReference type="RefSeq" id="WP_248996151.1">
    <property type="nucleotide sequence ID" value="NZ_JAKIKP010000009.1"/>
</dbReference>
<organism evidence="2 3">
    <name type="scientific">Shewanella gaetbuli</name>
    <dbReference type="NCBI Taxonomy" id="220752"/>
    <lineage>
        <taxon>Bacteria</taxon>
        <taxon>Pseudomonadati</taxon>
        <taxon>Pseudomonadota</taxon>
        <taxon>Gammaproteobacteria</taxon>
        <taxon>Alteromonadales</taxon>
        <taxon>Shewanellaceae</taxon>
        <taxon>Shewanella</taxon>
    </lineage>
</organism>
<name>A0A9X1ZKZ9_9GAMM</name>